<dbReference type="InterPro" id="IPR002559">
    <property type="entry name" value="Transposase_11"/>
</dbReference>
<keyword evidence="3" id="KW-0815">Transposition</keyword>
<evidence type="ECO:0000256" key="1">
    <source>
        <dbReference type="ARBA" id="ARBA00003544"/>
    </source>
</evidence>
<dbReference type="eggNOG" id="COG3039">
    <property type="taxonomic scope" value="Bacteria"/>
</dbReference>
<evidence type="ECO:0000313" key="9">
    <source>
        <dbReference type="EMBL" id="EAU55008.1"/>
    </source>
</evidence>
<gene>
    <name evidence="9" type="ORF">SPV1_06684</name>
    <name evidence="8" type="ORF">SPV1_08791</name>
</gene>
<dbReference type="EMBL" id="AATS01000004">
    <property type="protein sequence ID" value="EAU55008.1"/>
    <property type="molecule type" value="Genomic_DNA"/>
</dbReference>
<feature type="domain" description="Transposase InsH N-terminal" evidence="7">
    <location>
        <begin position="15"/>
        <end position="112"/>
    </location>
</feature>
<dbReference type="Pfam" id="PF05598">
    <property type="entry name" value="DUF772"/>
    <property type="match status" value="1"/>
</dbReference>
<feature type="domain" description="Transposase IS4-like" evidence="6">
    <location>
        <begin position="167"/>
        <end position="327"/>
    </location>
</feature>
<dbReference type="GO" id="GO:0004803">
    <property type="term" value="F:transposase activity"/>
    <property type="evidence" value="ECO:0007669"/>
    <property type="project" value="InterPro"/>
</dbReference>
<dbReference type="OrthoDB" id="5298375at2"/>
<evidence type="ECO:0000313" key="8">
    <source>
        <dbReference type="EMBL" id="EAU54502.1"/>
    </source>
</evidence>
<dbReference type="Pfam" id="PF01609">
    <property type="entry name" value="DDE_Tnp_1"/>
    <property type="match status" value="1"/>
</dbReference>
<evidence type="ECO:0000313" key="10">
    <source>
        <dbReference type="Proteomes" id="UP000005297"/>
    </source>
</evidence>
<organism evidence="8 10">
    <name type="scientific">Mariprofundus ferrooxydans PV-1</name>
    <dbReference type="NCBI Taxonomy" id="314345"/>
    <lineage>
        <taxon>Bacteria</taxon>
        <taxon>Pseudomonadati</taxon>
        <taxon>Pseudomonadota</taxon>
        <taxon>Candidatius Mariprofundia</taxon>
        <taxon>Mariprofundales</taxon>
        <taxon>Mariprofundaceae</taxon>
        <taxon>Mariprofundus</taxon>
    </lineage>
</organism>
<dbReference type="EMBL" id="AATS01000008">
    <property type="protein sequence ID" value="EAU54502.1"/>
    <property type="molecule type" value="Genomic_DNA"/>
</dbReference>
<dbReference type="AlphaFoldDB" id="Q0EYQ5"/>
<evidence type="ECO:0000259" key="7">
    <source>
        <dbReference type="Pfam" id="PF05598"/>
    </source>
</evidence>
<comment type="function">
    <text evidence="1">Involved in the transposition of the insertion sequence IS5.</text>
</comment>
<dbReference type="InParanoid" id="Q0EYQ5"/>
<dbReference type="FunCoup" id="Q0EYQ5">
    <property type="interactions" value="4"/>
</dbReference>
<dbReference type="Proteomes" id="UP000005297">
    <property type="component" value="Unassembled WGS sequence"/>
</dbReference>
<evidence type="ECO:0000256" key="4">
    <source>
        <dbReference type="ARBA" id="ARBA00023125"/>
    </source>
</evidence>
<dbReference type="GO" id="GO:0003677">
    <property type="term" value="F:DNA binding"/>
    <property type="evidence" value="ECO:0007669"/>
    <property type="project" value="UniProtKB-KW"/>
</dbReference>
<comment type="caution">
    <text evidence="8">The sequence shown here is derived from an EMBL/GenBank/DDBJ whole genome shotgun (WGS) entry which is preliminary data.</text>
</comment>
<dbReference type="InterPro" id="IPR008490">
    <property type="entry name" value="Transposase_InsH_N"/>
</dbReference>
<evidence type="ECO:0000256" key="3">
    <source>
        <dbReference type="ARBA" id="ARBA00022578"/>
    </source>
</evidence>
<keyword evidence="4" id="KW-0238">DNA-binding</keyword>
<keyword evidence="10" id="KW-1185">Reference proteome</keyword>
<proteinExistence type="inferred from homology"/>
<sequence>MIRESLFAASERETRLDKLGDVLRRFDELIDFAEIAHEVEQSLPQRDRSKGGRPPYPVELMVRVMIVQEYFNLSDEQMEFQLLDRLSFQRFVGLRRSSQIPDRTTIWLFRERLVKAGCYDGVLESVNRQINAAGYVARGGQMIDATLVSAPIQRMSKEENEAIEQGKTPADWAEAKRRQKDMDARWTKKHGKSHFGYKMSASVDHRYKLLRKVKVSSANEHDTKHFEDVLDGDNSCRDVYADRGYADREREHRLRSEGWRMHIQRKAKKGKPLSPCQAKRNRRIASKRARVEHPFASMAQMGGKAIRCIGLERARLRISLKAAVYNIQRLCYLKSAGVLPLKSRIAA</sequence>
<comment type="similarity">
    <text evidence="2">Belongs to the transposase 11 family.</text>
</comment>
<accession>Q0EYQ5</accession>
<dbReference type="NCBIfam" id="NF033581">
    <property type="entry name" value="transpos_IS5_4"/>
    <property type="match status" value="1"/>
</dbReference>
<protein>
    <submittedName>
        <fullName evidence="8">Transposase, IS5 family protein</fullName>
    </submittedName>
</protein>
<dbReference type="RefSeq" id="WP_009849282.1">
    <property type="nucleotide sequence ID" value="NZ_DS022294.1"/>
</dbReference>
<reference evidence="8 10" key="1">
    <citation type="submission" date="2006-09" db="EMBL/GenBank/DDBJ databases">
        <authorList>
            <person name="Emerson D."/>
            <person name="Ferriera S."/>
            <person name="Johnson J."/>
            <person name="Kravitz S."/>
            <person name="Halpern A."/>
            <person name="Remington K."/>
            <person name="Beeson K."/>
            <person name="Tran B."/>
            <person name="Rogers Y.-H."/>
            <person name="Friedman R."/>
            <person name="Venter J.C."/>
        </authorList>
    </citation>
    <scope>NUCLEOTIDE SEQUENCE [LARGE SCALE GENOMIC DNA]</scope>
    <source>
        <strain evidence="8 10">PV-1</strain>
    </source>
</reference>
<name>Q0EYQ5_9PROT</name>
<evidence type="ECO:0000256" key="5">
    <source>
        <dbReference type="ARBA" id="ARBA00023172"/>
    </source>
</evidence>
<keyword evidence="5" id="KW-0233">DNA recombination</keyword>
<dbReference type="PANTHER" id="PTHR35604:SF2">
    <property type="entry name" value="TRANSPOSASE INSH FOR INSERTION SEQUENCE ELEMENT IS5A-RELATED"/>
    <property type="match status" value="1"/>
</dbReference>
<dbReference type="HOGENOM" id="CLU_049873_1_1_0"/>
<dbReference type="InterPro" id="IPR047959">
    <property type="entry name" value="Transpos_IS5"/>
</dbReference>
<evidence type="ECO:0000256" key="2">
    <source>
        <dbReference type="ARBA" id="ARBA00010075"/>
    </source>
</evidence>
<dbReference type="GO" id="GO:0006313">
    <property type="term" value="P:DNA transposition"/>
    <property type="evidence" value="ECO:0007669"/>
    <property type="project" value="InterPro"/>
</dbReference>
<dbReference type="PANTHER" id="PTHR35604">
    <property type="entry name" value="TRANSPOSASE INSH FOR INSERTION SEQUENCE ELEMENT IS5A-RELATED"/>
    <property type="match status" value="1"/>
</dbReference>
<evidence type="ECO:0000259" key="6">
    <source>
        <dbReference type="Pfam" id="PF01609"/>
    </source>
</evidence>